<dbReference type="GO" id="GO:0008168">
    <property type="term" value="F:methyltransferase activity"/>
    <property type="evidence" value="ECO:0007669"/>
    <property type="project" value="UniProtKB-KW"/>
</dbReference>
<dbReference type="PANTHER" id="PTHR42912:SF80">
    <property type="entry name" value="METHYLTRANSFERASE DOMAIN-CONTAINING PROTEIN"/>
    <property type="match status" value="1"/>
</dbReference>
<evidence type="ECO:0000313" key="2">
    <source>
        <dbReference type="EMBL" id="GEN98350.1"/>
    </source>
</evidence>
<evidence type="ECO:0000313" key="3">
    <source>
        <dbReference type="Proteomes" id="UP000321464"/>
    </source>
</evidence>
<sequence length="236" mass="26305">MGETMPVHAPAEFDKVAQDYRAQHAQSTGVSEAELDYFASYKIEHVKQLWQARGRSPRMIMDFGAGIGNALAPMHEAFPDAEIIALDVSRASLDLVDTQAIPNVRTLAYDGLKVPLPDASLDCVFIACVFHHIPAEHHIAILAELRRVLRPDGVIVLFEHNPLNPLTRLAVARCEFDRDAVLIGAGEMRRRMVAAGFVRTRRTFCLFFPPALKVLSPLERFLGWLPLGAQYHLVES</sequence>
<accession>A0A512AF78</accession>
<protein>
    <submittedName>
        <fullName evidence="2">SAM-dependent methyltransferase</fullName>
    </submittedName>
</protein>
<gene>
    <name evidence="2" type="ORF">NSE01_01830</name>
</gene>
<dbReference type="InterPro" id="IPR050508">
    <property type="entry name" value="Methyltransf_Superfamily"/>
</dbReference>
<dbReference type="Pfam" id="PF13649">
    <property type="entry name" value="Methyltransf_25"/>
    <property type="match status" value="1"/>
</dbReference>
<reference evidence="2 3" key="1">
    <citation type="submission" date="2019-07" db="EMBL/GenBank/DDBJ databases">
        <title>Whole genome shotgun sequence of Novosphingobium sediminis NBRC 106119.</title>
        <authorList>
            <person name="Hosoyama A."/>
            <person name="Uohara A."/>
            <person name="Ohji S."/>
            <person name="Ichikawa N."/>
        </authorList>
    </citation>
    <scope>NUCLEOTIDE SEQUENCE [LARGE SCALE GENOMIC DNA]</scope>
    <source>
        <strain evidence="2 3">NBRC 106119</strain>
    </source>
</reference>
<feature type="domain" description="Methyltransferase" evidence="1">
    <location>
        <begin position="60"/>
        <end position="153"/>
    </location>
</feature>
<name>A0A512AF78_9SPHN</name>
<comment type="caution">
    <text evidence="2">The sequence shown here is derived from an EMBL/GenBank/DDBJ whole genome shotgun (WGS) entry which is preliminary data.</text>
</comment>
<organism evidence="2 3">
    <name type="scientific">Novosphingobium sediminis</name>
    <dbReference type="NCBI Taxonomy" id="707214"/>
    <lineage>
        <taxon>Bacteria</taxon>
        <taxon>Pseudomonadati</taxon>
        <taxon>Pseudomonadota</taxon>
        <taxon>Alphaproteobacteria</taxon>
        <taxon>Sphingomonadales</taxon>
        <taxon>Sphingomonadaceae</taxon>
        <taxon>Novosphingobium</taxon>
    </lineage>
</organism>
<proteinExistence type="predicted"/>
<dbReference type="RefSeq" id="WP_246134966.1">
    <property type="nucleotide sequence ID" value="NZ_BJYR01000001.1"/>
</dbReference>
<keyword evidence="2" id="KW-0808">Transferase</keyword>
<dbReference type="Proteomes" id="UP000321464">
    <property type="component" value="Unassembled WGS sequence"/>
</dbReference>
<dbReference type="PANTHER" id="PTHR42912">
    <property type="entry name" value="METHYLTRANSFERASE"/>
    <property type="match status" value="1"/>
</dbReference>
<keyword evidence="3" id="KW-1185">Reference proteome</keyword>
<dbReference type="InterPro" id="IPR041698">
    <property type="entry name" value="Methyltransf_25"/>
</dbReference>
<dbReference type="SUPFAM" id="SSF53335">
    <property type="entry name" value="S-adenosyl-L-methionine-dependent methyltransferases"/>
    <property type="match status" value="1"/>
</dbReference>
<dbReference type="EMBL" id="BJYR01000001">
    <property type="protein sequence ID" value="GEN98350.1"/>
    <property type="molecule type" value="Genomic_DNA"/>
</dbReference>
<dbReference type="CDD" id="cd02440">
    <property type="entry name" value="AdoMet_MTases"/>
    <property type="match status" value="1"/>
</dbReference>
<dbReference type="Gene3D" id="3.40.50.150">
    <property type="entry name" value="Vaccinia Virus protein VP39"/>
    <property type="match status" value="1"/>
</dbReference>
<keyword evidence="2" id="KW-0489">Methyltransferase</keyword>
<dbReference type="GO" id="GO:0032259">
    <property type="term" value="P:methylation"/>
    <property type="evidence" value="ECO:0007669"/>
    <property type="project" value="UniProtKB-KW"/>
</dbReference>
<dbReference type="AlphaFoldDB" id="A0A512AF78"/>
<dbReference type="InterPro" id="IPR029063">
    <property type="entry name" value="SAM-dependent_MTases_sf"/>
</dbReference>
<evidence type="ECO:0000259" key="1">
    <source>
        <dbReference type="Pfam" id="PF13649"/>
    </source>
</evidence>